<keyword evidence="4" id="KW-0677">Repeat</keyword>
<evidence type="ECO:0000256" key="6">
    <source>
        <dbReference type="PROSITE-ProRule" id="PRU00339"/>
    </source>
</evidence>
<dbReference type="Proteomes" id="UP000094147">
    <property type="component" value="Chromosome"/>
</dbReference>
<dbReference type="PATRIC" id="fig|1144748.3.peg.818"/>
<dbReference type="PROSITE" id="PS50005">
    <property type="entry name" value="TPR"/>
    <property type="match status" value="5"/>
</dbReference>
<dbReference type="AlphaFoldDB" id="A0A1B3B9N5"/>
<organism evidence="9 10">
    <name type="scientific">Kangiella sediminilitoris</name>
    <dbReference type="NCBI Taxonomy" id="1144748"/>
    <lineage>
        <taxon>Bacteria</taxon>
        <taxon>Pseudomonadati</taxon>
        <taxon>Pseudomonadota</taxon>
        <taxon>Gammaproteobacteria</taxon>
        <taxon>Kangiellales</taxon>
        <taxon>Kangiellaceae</taxon>
        <taxon>Kangiella</taxon>
    </lineage>
</organism>
<dbReference type="InterPro" id="IPR036890">
    <property type="entry name" value="HATPase_C_sf"/>
</dbReference>
<dbReference type="CDD" id="cd00082">
    <property type="entry name" value="HisKA"/>
    <property type="match status" value="1"/>
</dbReference>
<dbReference type="SMART" id="SM00388">
    <property type="entry name" value="HisKA"/>
    <property type="match status" value="1"/>
</dbReference>
<sequence>MANITRIRTMQSLHTFLVAGLFFVLNLVIASQVIAADEPPTNEELEQQLEQAAGDKKTAIYLELAIKNRNEKPQLTIDYGKKALEHIRQYPNDEDEVLVLCNMAWSYMLLGQYDEAEELSVRGLEIAEGIDDIKSLIVPLNIAGLAYWRQGRYDEALALYHRALDIARELGDTSGESATLNNIGLIYVENGDSPKAFDYFTQAKNLGDKLGDKHKMTIAMNNIAGIYSSQSSYSQALEVQLEVLKVREELNDEPGTAEISLNIGITYIHIGEYEKAHEYLKRALNFYEPVGDTRAISQTLNAMGLAYFNQEQYDAAAVHYDKALYYARQTNDKVMEANALISKTELQIARHMPEDAQESLNKAMALVEEIGLKPLEVKTNFHQAEIFLIRNQLDEALTHIQTAIELATEARERAQESDSYELLSRIYEERGEYQQALEAYRKHKVLDDDIFSQTNSDKLSQLQSLYEAEKRTKRIELLERDKELQAAKIQQQRFERNVWIFSLTLLLFIALLLYGRYSQRKVNQALSRALETQTGLMQAVAHEFRAPLARVQLGVDMLEELDDGDKKVFQNINRGLGELDSLLKEILALLKMESRQELEEFQPVIVGDLLAEQIEAYQPLHPNKTITRAEPPRGPAEFQLPKKHFEWILSNLISNAMNYSEQQVELGYRSSPSALEIYVDDDGPGIAKEDRDKIFEPFVRLDPSRTRSTGGTGLGLAIVSRLARLYRAEVRITTSDLGGSRFVIYWPLHKYIK</sequence>
<keyword evidence="7" id="KW-0812">Transmembrane</keyword>
<dbReference type="PANTHER" id="PTHR45641:SF19">
    <property type="entry name" value="NEPHROCYSTIN-3"/>
    <property type="match status" value="1"/>
</dbReference>
<dbReference type="Pfam" id="PF13374">
    <property type="entry name" value="TPR_10"/>
    <property type="match status" value="1"/>
</dbReference>
<dbReference type="EMBL" id="CP012418">
    <property type="protein sequence ID" value="AOE49531.1"/>
    <property type="molecule type" value="Genomic_DNA"/>
</dbReference>
<dbReference type="RefSeq" id="WP_068990104.1">
    <property type="nucleotide sequence ID" value="NZ_CP012418.1"/>
</dbReference>
<evidence type="ECO:0000256" key="7">
    <source>
        <dbReference type="SAM" id="Phobius"/>
    </source>
</evidence>
<accession>A0A1B3B9N5</accession>
<keyword evidence="7" id="KW-1133">Transmembrane helix</keyword>
<gene>
    <name evidence="9" type="ORF">KS2013_808</name>
</gene>
<evidence type="ECO:0000256" key="4">
    <source>
        <dbReference type="ARBA" id="ARBA00022737"/>
    </source>
</evidence>
<dbReference type="InterPro" id="IPR004358">
    <property type="entry name" value="Sig_transdc_His_kin-like_C"/>
</dbReference>
<keyword evidence="10" id="KW-1185">Reference proteome</keyword>
<dbReference type="Gene3D" id="3.30.565.10">
    <property type="entry name" value="Histidine kinase-like ATPase, C-terminal domain"/>
    <property type="match status" value="1"/>
</dbReference>
<reference evidence="10" key="1">
    <citation type="submission" date="2015-08" db="EMBL/GenBank/DDBJ databases">
        <authorList>
            <person name="Kim K.M."/>
        </authorList>
    </citation>
    <scope>NUCLEOTIDE SEQUENCE [LARGE SCALE GENOMIC DNA]</scope>
    <source>
        <strain evidence="10">KCTC 23892</strain>
    </source>
</reference>
<feature type="repeat" description="TPR" evidence="6">
    <location>
        <begin position="297"/>
        <end position="330"/>
    </location>
</feature>
<dbReference type="Pfam" id="PF02518">
    <property type="entry name" value="HATPase_c"/>
    <property type="match status" value="1"/>
</dbReference>
<dbReference type="PROSITE" id="PS50109">
    <property type="entry name" value="HIS_KIN"/>
    <property type="match status" value="1"/>
</dbReference>
<dbReference type="EC" id="2.7.13.3" evidence="2"/>
<dbReference type="InterPro" id="IPR036097">
    <property type="entry name" value="HisK_dim/P_sf"/>
</dbReference>
<feature type="transmembrane region" description="Helical" evidence="7">
    <location>
        <begin position="498"/>
        <end position="515"/>
    </location>
</feature>
<dbReference type="InterPro" id="IPR011990">
    <property type="entry name" value="TPR-like_helical_dom_sf"/>
</dbReference>
<dbReference type="PRINTS" id="PR00344">
    <property type="entry name" value="BCTRLSENSOR"/>
</dbReference>
<dbReference type="OrthoDB" id="9764438at2"/>
<dbReference type="Gene3D" id="1.10.287.130">
    <property type="match status" value="1"/>
</dbReference>
<comment type="catalytic activity">
    <reaction evidence="1">
        <text>ATP + protein L-histidine = ADP + protein N-phospho-L-histidine.</text>
        <dbReference type="EC" id="2.7.13.3"/>
    </reaction>
</comment>
<dbReference type="GO" id="GO:0000155">
    <property type="term" value="F:phosphorelay sensor kinase activity"/>
    <property type="evidence" value="ECO:0007669"/>
    <property type="project" value="InterPro"/>
</dbReference>
<dbReference type="SUPFAM" id="SSF48452">
    <property type="entry name" value="TPR-like"/>
    <property type="match status" value="2"/>
</dbReference>
<feature type="repeat" description="TPR" evidence="6">
    <location>
        <begin position="177"/>
        <end position="210"/>
    </location>
</feature>
<evidence type="ECO:0000256" key="2">
    <source>
        <dbReference type="ARBA" id="ARBA00012438"/>
    </source>
</evidence>
<dbReference type="InterPro" id="IPR003594">
    <property type="entry name" value="HATPase_dom"/>
</dbReference>
<dbReference type="InterPro" id="IPR005467">
    <property type="entry name" value="His_kinase_dom"/>
</dbReference>
<dbReference type="InterPro" id="IPR003661">
    <property type="entry name" value="HisK_dim/P_dom"/>
</dbReference>
<keyword evidence="3" id="KW-0597">Phosphoprotein</keyword>
<feature type="repeat" description="TPR" evidence="6">
    <location>
        <begin position="257"/>
        <end position="290"/>
    </location>
</feature>
<dbReference type="InterPro" id="IPR041617">
    <property type="entry name" value="TPR_MalT"/>
</dbReference>
<dbReference type="SMART" id="SM00387">
    <property type="entry name" value="HATPase_c"/>
    <property type="match status" value="1"/>
</dbReference>
<keyword evidence="9" id="KW-0808">Transferase</keyword>
<feature type="domain" description="Histidine kinase" evidence="8">
    <location>
        <begin position="539"/>
        <end position="750"/>
    </location>
</feature>
<dbReference type="Pfam" id="PF13181">
    <property type="entry name" value="TPR_8"/>
    <property type="match status" value="1"/>
</dbReference>
<dbReference type="InterPro" id="IPR019734">
    <property type="entry name" value="TPR_rpt"/>
</dbReference>
<protein>
    <recommendedName>
        <fullName evidence="2">histidine kinase</fullName>
        <ecNumber evidence="2">2.7.13.3</ecNumber>
    </recommendedName>
</protein>
<evidence type="ECO:0000256" key="1">
    <source>
        <dbReference type="ARBA" id="ARBA00000085"/>
    </source>
</evidence>
<feature type="repeat" description="TPR" evidence="6">
    <location>
        <begin position="137"/>
        <end position="170"/>
    </location>
</feature>
<evidence type="ECO:0000256" key="3">
    <source>
        <dbReference type="ARBA" id="ARBA00022553"/>
    </source>
</evidence>
<evidence type="ECO:0000313" key="10">
    <source>
        <dbReference type="Proteomes" id="UP000094147"/>
    </source>
</evidence>
<dbReference type="Pfam" id="PF00512">
    <property type="entry name" value="HisKA"/>
    <property type="match status" value="1"/>
</dbReference>
<dbReference type="Gene3D" id="1.25.40.10">
    <property type="entry name" value="Tetratricopeptide repeat domain"/>
    <property type="match status" value="3"/>
</dbReference>
<dbReference type="Pfam" id="PF13424">
    <property type="entry name" value="TPR_12"/>
    <property type="match status" value="1"/>
</dbReference>
<dbReference type="PANTHER" id="PTHR45641">
    <property type="entry name" value="TETRATRICOPEPTIDE REPEAT PROTEIN (AFU_ORTHOLOGUE AFUA_6G03870)"/>
    <property type="match status" value="1"/>
</dbReference>
<dbReference type="Pfam" id="PF17874">
    <property type="entry name" value="TPR_MalT"/>
    <property type="match status" value="1"/>
</dbReference>
<dbReference type="SMART" id="SM00028">
    <property type="entry name" value="TPR"/>
    <property type="match status" value="9"/>
</dbReference>
<keyword evidence="7" id="KW-0472">Membrane</keyword>
<keyword evidence="5 6" id="KW-0802">TPR repeat</keyword>
<proteinExistence type="predicted"/>
<dbReference type="STRING" id="1144748.KS2013_808"/>
<dbReference type="SUPFAM" id="SSF47384">
    <property type="entry name" value="Homodimeric domain of signal transducing histidine kinase"/>
    <property type="match status" value="1"/>
</dbReference>
<dbReference type="KEGG" id="ksd:KS2013_808"/>
<evidence type="ECO:0000259" key="8">
    <source>
        <dbReference type="PROSITE" id="PS50109"/>
    </source>
</evidence>
<evidence type="ECO:0000313" key="9">
    <source>
        <dbReference type="EMBL" id="AOE49531.1"/>
    </source>
</evidence>
<feature type="repeat" description="TPR" evidence="6">
    <location>
        <begin position="417"/>
        <end position="450"/>
    </location>
</feature>
<name>A0A1B3B9N5_9GAMM</name>
<evidence type="ECO:0000256" key="5">
    <source>
        <dbReference type="ARBA" id="ARBA00022803"/>
    </source>
</evidence>
<dbReference type="SUPFAM" id="SSF55874">
    <property type="entry name" value="ATPase domain of HSP90 chaperone/DNA topoisomerase II/histidine kinase"/>
    <property type="match status" value="1"/>
</dbReference>
<keyword evidence="9" id="KW-0418">Kinase</keyword>